<gene>
    <name evidence="1" type="ORF">GA0074695_4246</name>
</gene>
<reference evidence="2" key="1">
    <citation type="submission" date="2016-06" db="EMBL/GenBank/DDBJ databases">
        <authorList>
            <person name="Varghese N."/>
            <person name="Submissions Spin"/>
        </authorList>
    </citation>
    <scope>NUCLEOTIDE SEQUENCE [LARGE SCALE GENOMIC DNA]</scope>
    <source>
        <strain evidence="2">DSM 43909</strain>
    </source>
</reference>
<dbReference type="OrthoDB" id="9763471at2"/>
<name>A0A1C4YG57_MICVI</name>
<dbReference type="AlphaFoldDB" id="A0A1C4YG57"/>
<organism evidence="1 2">
    <name type="scientific">Micromonospora viridifaciens</name>
    <dbReference type="NCBI Taxonomy" id="1881"/>
    <lineage>
        <taxon>Bacteria</taxon>
        <taxon>Bacillati</taxon>
        <taxon>Actinomycetota</taxon>
        <taxon>Actinomycetes</taxon>
        <taxon>Micromonosporales</taxon>
        <taxon>Micromonosporaceae</taxon>
        <taxon>Micromonospora</taxon>
    </lineage>
</organism>
<proteinExistence type="predicted"/>
<dbReference type="RefSeq" id="WP_089007790.1">
    <property type="nucleotide sequence ID" value="NZ_LT607411.1"/>
</dbReference>
<evidence type="ECO:0000313" key="1">
    <source>
        <dbReference type="EMBL" id="SCF19715.1"/>
    </source>
</evidence>
<evidence type="ECO:0000313" key="2">
    <source>
        <dbReference type="Proteomes" id="UP000198242"/>
    </source>
</evidence>
<protein>
    <submittedName>
        <fullName evidence="1">Uncharacterized protein</fullName>
    </submittedName>
</protein>
<dbReference type="Proteomes" id="UP000198242">
    <property type="component" value="Chromosome I"/>
</dbReference>
<keyword evidence="2" id="KW-1185">Reference proteome</keyword>
<sequence length="596" mass="63872">MIASGCEPFRVWSRLEPRPRRTELDNPLQARVQDALWLLTRQWQFGEFHGEDTGSAIVATIARTVSDVVAVRVGDAPGTAYDASVPLETQIEQLPIDFPPAWRAQLGRYAARLIAERVGPDVSVPALRAALAQLYPLEPAAPATDPVAAARAAQAGPAGRVRAALAGRGIDGYRLATEQRAGQTLADVPGTLAAVIPADAAGKLLDALDELRTWFQALYAEPEPAADGWDGARLEYRYSAVVARDRTRGLALRGAPTPDGSVDWYSFDVAGTAPVPAGAPAPTTEVTSVIPGAVSYPGMPNARWWQMEDARVDLGSLRADSTDLTKIIVTDFAMVYGNDWFAVPYEQRLGTLAEIVGIVVTDVFGHRTLLTAATGAAGDNWAAWDLFSLSSAVPGLAPLGQHLFLPPTLPPQRPGPVLEEVAFVRDDAANMVWGIETRIRDGIGAGRDASEAARRLATALLPSASAAATSGDEAEGLRYLLGTTVPENWIPFVPVHTGQDDHSIRLQRAWMPRPAPAGSRVRPVTSILRSGIAADDTQTSPYFINEEEIPRAGVQVRAAMRRARWTDGSIVVWHARHTVSGRGPGDSGLRFDVLET</sequence>
<dbReference type="EMBL" id="LT607411">
    <property type="protein sequence ID" value="SCF19715.1"/>
    <property type="molecule type" value="Genomic_DNA"/>
</dbReference>
<accession>A0A1C4YG57</accession>